<evidence type="ECO:0000313" key="2">
    <source>
        <dbReference type="EMBL" id="MEU9576162.1"/>
    </source>
</evidence>
<dbReference type="RefSeq" id="WP_359268215.1">
    <property type="nucleotide sequence ID" value="NZ_JBEZNA010000003.1"/>
</dbReference>
<evidence type="ECO:0000256" key="1">
    <source>
        <dbReference type="SAM" id="MobiDB-lite"/>
    </source>
</evidence>
<evidence type="ECO:0000313" key="3">
    <source>
        <dbReference type="Proteomes" id="UP001551584"/>
    </source>
</evidence>
<evidence type="ECO:0008006" key="4">
    <source>
        <dbReference type="Google" id="ProtNLM"/>
    </source>
</evidence>
<keyword evidence="3" id="KW-1185">Reference proteome</keyword>
<comment type="caution">
    <text evidence="2">The sequence shown here is derived from an EMBL/GenBank/DDBJ whole genome shotgun (WGS) entry which is preliminary data.</text>
</comment>
<name>A0ABV3EIZ2_9ACTN</name>
<protein>
    <recommendedName>
        <fullName evidence="4">Secreted protein</fullName>
    </recommendedName>
</protein>
<organism evidence="2 3">
    <name type="scientific">Streptomyces chilikensis</name>
    <dbReference type="NCBI Taxonomy" id="1194079"/>
    <lineage>
        <taxon>Bacteria</taxon>
        <taxon>Bacillati</taxon>
        <taxon>Actinomycetota</taxon>
        <taxon>Actinomycetes</taxon>
        <taxon>Kitasatosporales</taxon>
        <taxon>Streptomycetaceae</taxon>
        <taxon>Streptomyces</taxon>
    </lineage>
</organism>
<feature type="region of interest" description="Disordered" evidence="1">
    <location>
        <begin position="612"/>
        <end position="641"/>
    </location>
</feature>
<dbReference type="EMBL" id="JBEZNA010000003">
    <property type="protein sequence ID" value="MEU9576162.1"/>
    <property type="molecule type" value="Genomic_DNA"/>
</dbReference>
<dbReference type="Proteomes" id="UP001551584">
    <property type="component" value="Unassembled WGS sequence"/>
</dbReference>
<proteinExistence type="predicted"/>
<sequence length="1254" mass="133260">MNGQGGLAVDVSKVRASLLELLESLGGADEAASREAGGETARGQAAAAVRTALGSAKAPGLRRLVDAARAAGEWDDALAAEVLRRGRPARAFAGFLDGVPPDPEGEVAAELRELAGRHLKGDRERWRGLHDALGTARETLPDLVAARPAPAGGTPPLPPGSVADTLALLLEHTAPEHAAAALTSLPDRTVETVLSRGTLPRPALTAAVVAHGDTRSRTALARHPRVDARVLKALVAADDPAVNAAVYRNPRCTPSLRRTITHALDRVPLDAALRAELLSPATDGSRSLTAPLLGCGDPALVARPLRWGVRKVAQRYALLRVWECRGPEAVRALLTDAAAMRYVHEEVRADVAAALRAPDGAARLRAGGEPYDDPAALPRLLGTSRGTSTLRDLFDEPYAHDVRALAAANRRTPFMPKAAEELVRHEDATDEERAEFRLTLLNAPWRAGGRIAGNLTPPERRLAGERLDASAGEWATGVVRSGLLDPSLLVTVARPAAHAVCALRALAAQDLWTGEARRAFLTLCHDTLGARPDAWEALFGVLPDHPGTLAEAIHEAAATTGAGHPAEPPARAVPDAPPVPAGAAPPVGAPAPVGEPTPVGAVAAAVTDTRPVPEEPALPEESALPDGPAPADEAASPEEPVGEWARSALGALDLLVSLAPGGAAPLPDDPGVLRYLAATREGDTPAWRHPEWLWRACEDRGLDDLVHPCETPTREEALSWLRESADRAAEGRVAERAYLYGVLDGDDLLHHLPAARLTDLPYGWEHLAFTAAWRRSVAAFLDRELGTDPDAWLGLAAAARDADGTASWPVLLDRSRSRTADVPREPCGVAGDGSAPTGPEAALGLLARGDHLWKWPLGALLCEAREEAVAAVLPRLAPDGPWLLAAYLMRRTPTPRAPFAHLLRLRDPAALRVLSVQHRWLSDDAVRGLLDLADPDVDLALLRTAHDRAVLRRLVARPGPATARLAADLRADPLAGPPGGTVWLESPEPDLVELLFARSGKHLNLAQQLAGCLSLLRHGGPGRLAALAGSGSLGATVTRLCQKALASDDPEAPLAARLRRELSGERLVKRLRRARDPWAAREIVAGTPGPLDWDALEAAHRDEPLAGWEELVRHPDAPHGIRLRHAAHLRAPSRQGAPLGRELTVARVRCGLGPHHREPVDAVLDHLLESGQLTGRDLVHEAAPAAVVLAYLNRARLRRDAPVEVRAAVTETERLVRDRLGGDPAAWRRVAARLTGREPDRRQLVPVPSLLSVR</sequence>
<reference evidence="2 3" key="1">
    <citation type="submission" date="2024-06" db="EMBL/GenBank/DDBJ databases">
        <title>The Natural Products Discovery Center: Release of the First 8490 Sequenced Strains for Exploring Actinobacteria Biosynthetic Diversity.</title>
        <authorList>
            <person name="Kalkreuter E."/>
            <person name="Kautsar S.A."/>
            <person name="Yang D."/>
            <person name="Bader C.D."/>
            <person name="Teijaro C.N."/>
            <person name="Fluegel L."/>
            <person name="Davis C.M."/>
            <person name="Simpson J.R."/>
            <person name="Lauterbach L."/>
            <person name="Steele A.D."/>
            <person name="Gui C."/>
            <person name="Meng S."/>
            <person name="Li G."/>
            <person name="Viehrig K."/>
            <person name="Ye F."/>
            <person name="Su P."/>
            <person name="Kiefer A.F."/>
            <person name="Nichols A."/>
            <person name="Cepeda A.J."/>
            <person name="Yan W."/>
            <person name="Fan B."/>
            <person name="Jiang Y."/>
            <person name="Adhikari A."/>
            <person name="Zheng C.-J."/>
            <person name="Schuster L."/>
            <person name="Cowan T.M."/>
            <person name="Smanski M.J."/>
            <person name="Chevrette M.G."/>
            <person name="De Carvalho L.P.S."/>
            <person name="Shen B."/>
        </authorList>
    </citation>
    <scope>NUCLEOTIDE SEQUENCE [LARGE SCALE GENOMIC DNA]</scope>
    <source>
        <strain evidence="2 3">NPDC048117</strain>
    </source>
</reference>
<feature type="region of interest" description="Disordered" evidence="1">
    <location>
        <begin position="559"/>
        <end position="586"/>
    </location>
</feature>
<feature type="compositionally biased region" description="Low complexity" evidence="1">
    <location>
        <begin position="619"/>
        <end position="639"/>
    </location>
</feature>
<accession>A0ABV3EIZ2</accession>
<gene>
    <name evidence="2" type="ORF">AB0D95_02525</name>
</gene>